<dbReference type="PROSITE" id="PS50865">
    <property type="entry name" value="ZF_MYND_2"/>
    <property type="match status" value="1"/>
</dbReference>
<feature type="region of interest" description="Disordered" evidence="5">
    <location>
        <begin position="1"/>
        <end position="20"/>
    </location>
</feature>
<dbReference type="GO" id="GO:0008270">
    <property type="term" value="F:zinc ion binding"/>
    <property type="evidence" value="ECO:0007669"/>
    <property type="project" value="UniProtKB-KW"/>
</dbReference>
<evidence type="ECO:0000256" key="1">
    <source>
        <dbReference type="ARBA" id="ARBA00022723"/>
    </source>
</evidence>
<feature type="domain" description="MYND-type" evidence="6">
    <location>
        <begin position="373"/>
        <end position="421"/>
    </location>
</feature>
<evidence type="ECO:0000313" key="8">
    <source>
        <dbReference type="Proteomes" id="UP000077266"/>
    </source>
</evidence>
<protein>
    <recommendedName>
        <fullName evidence="6">MYND-type domain-containing protein</fullName>
    </recommendedName>
</protein>
<accession>A0A166AHX5</accession>
<dbReference type="OrthoDB" id="3056838at2759"/>
<dbReference type="EMBL" id="KV426015">
    <property type="protein sequence ID" value="KZV92039.1"/>
    <property type="molecule type" value="Genomic_DNA"/>
</dbReference>
<reference evidence="7 8" key="1">
    <citation type="journal article" date="2016" name="Mol. Biol. Evol.">
        <title>Comparative Genomics of Early-Diverging Mushroom-Forming Fungi Provides Insights into the Origins of Lignocellulose Decay Capabilities.</title>
        <authorList>
            <person name="Nagy L.G."/>
            <person name="Riley R."/>
            <person name="Tritt A."/>
            <person name="Adam C."/>
            <person name="Daum C."/>
            <person name="Floudas D."/>
            <person name="Sun H."/>
            <person name="Yadav J.S."/>
            <person name="Pangilinan J."/>
            <person name="Larsson K.H."/>
            <person name="Matsuura K."/>
            <person name="Barry K."/>
            <person name="Labutti K."/>
            <person name="Kuo R."/>
            <person name="Ohm R.A."/>
            <person name="Bhattacharya S.S."/>
            <person name="Shirouzu T."/>
            <person name="Yoshinaga Y."/>
            <person name="Martin F.M."/>
            <person name="Grigoriev I.V."/>
            <person name="Hibbett D.S."/>
        </authorList>
    </citation>
    <scope>NUCLEOTIDE SEQUENCE [LARGE SCALE GENOMIC DNA]</scope>
    <source>
        <strain evidence="7 8">HHB12029</strain>
    </source>
</reference>
<evidence type="ECO:0000256" key="2">
    <source>
        <dbReference type="ARBA" id="ARBA00022771"/>
    </source>
</evidence>
<organism evidence="7 8">
    <name type="scientific">Exidia glandulosa HHB12029</name>
    <dbReference type="NCBI Taxonomy" id="1314781"/>
    <lineage>
        <taxon>Eukaryota</taxon>
        <taxon>Fungi</taxon>
        <taxon>Dikarya</taxon>
        <taxon>Basidiomycota</taxon>
        <taxon>Agaricomycotina</taxon>
        <taxon>Agaricomycetes</taxon>
        <taxon>Auriculariales</taxon>
        <taxon>Exidiaceae</taxon>
        <taxon>Exidia</taxon>
    </lineage>
</organism>
<keyword evidence="8" id="KW-1185">Reference proteome</keyword>
<dbReference type="Gene3D" id="6.10.140.2220">
    <property type="match status" value="1"/>
</dbReference>
<dbReference type="InterPro" id="IPR002893">
    <property type="entry name" value="Znf_MYND"/>
</dbReference>
<keyword evidence="1" id="KW-0479">Metal-binding</keyword>
<evidence type="ECO:0000259" key="6">
    <source>
        <dbReference type="PROSITE" id="PS50865"/>
    </source>
</evidence>
<keyword evidence="3" id="KW-0862">Zinc</keyword>
<dbReference type="Pfam" id="PF01753">
    <property type="entry name" value="zf-MYND"/>
    <property type="match status" value="1"/>
</dbReference>
<keyword evidence="2 4" id="KW-0863">Zinc-finger</keyword>
<evidence type="ECO:0000256" key="3">
    <source>
        <dbReference type="ARBA" id="ARBA00022833"/>
    </source>
</evidence>
<evidence type="ECO:0000256" key="5">
    <source>
        <dbReference type="SAM" id="MobiDB-lite"/>
    </source>
</evidence>
<name>A0A166AHX5_EXIGL</name>
<evidence type="ECO:0000256" key="4">
    <source>
        <dbReference type="PROSITE-ProRule" id="PRU00134"/>
    </source>
</evidence>
<dbReference type="AlphaFoldDB" id="A0A166AHX5"/>
<dbReference type="InParanoid" id="A0A166AHX5"/>
<dbReference type="Proteomes" id="UP000077266">
    <property type="component" value="Unassembled WGS sequence"/>
</dbReference>
<dbReference type="SUPFAM" id="SSF144232">
    <property type="entry name" value="HIT/MYND zinc finger-like"/>
    <property type="match status" value="1"/>
</dbReference>
<gene>
    <name evidence="7" type="ORF">EXIGLDRAFT_749849</name>
</gene>
<sequence>MPRTAQPSNTDGRSSGSSPTAFTRIERQAHAFTRQFQASICLKCHLDWMLEVDRLKRLGMDNDALYHLRSTCPDFCVALMRFLTAHRPVTVENRIALSNALCRTRCRRCSATSNPARSSSPQLFDTVFNYWCNFAAAALYAGTGDASRRRAFGSKGGLWPSTPEQLLPLGVAATVDSLVSAMDVFPNVLLVLAMVLRQYRSLVFQEIMLQHHRQKLVHGTIVSLRRAYEDVIPQLNRHRLTVSGTKYSDAKGYDKAVVGLLQPYEPYVRILDAVVNGIDGRGPDLESFVISHEVDLYRAIVKLLGCFHDAFTWFRCLPDIAISMYVNLDAEDRLDPPEFIRTRVRQFADVYDDPYLALLSLLPALSKRRHCYGPRCGKHVHETGTKKPFSWCAQCKMVQYCSKECQRDDWKYSQYSHREMCELLCSLFSFANLQMDGKTFSEMCRAHNFSVDSADRLTEWISGSYEPRTMPAFYQEILTGSIGQRRLPQSVWECRDFDDFIYIVEQAAGTKAVPGAYIVADEGMSVEESRETERILKRMHDISQSPNFVPGDFSWRTDELLDELFPMRRVDLLRVLPMHDDGDEAPSQYSFEDSRRIRVLV</sequence>
<proteinExistence type="predicted"/>
<evidence type="ECO:0000313" key="7">
    <source>
        <dbReference type="EMBL" id="KZV92039.1"/>
    </source>
</evidence>